<evidence type="ECO:0000313" key="4">
    <source>
        <dbReference type="EMBL" id="MQM20408.1"/>
    </source>
</evidence>
<dbReference type="InterPro" id="IPR011990">
    <property type="entry name" value="TPR-like_helical_dom_sf"/>
</dbReference>
<dbReference type="AlphaFoldDB" id="A0A843XKY9"/>
<comment type="caution">
    <text evidence="4">The sequence shown here is derived from an EMBL/GenBank/DDBJ whole genome shotgun (WGS) entry which is preliminary data.</text>
</comment>
<dbReference type="SUPFAM" id="SSF48452">
    <property type="entry name" value="TPR-like"/>
    <property type="match status" value="2"/>
</dbReference>
<dbReference type="GO" id="GO:0005739">
    <property type="term" value="C:mitochondrion"/>
    <property type="evidence" value="ECO:0007669"/>
    <property type="project" value="TreeGrafter"/>
</dbReference>
<reference evidence="4" key="1">
    <citation type="submission" date="2017-07" db="EMBL/GenBank/DDBJ databases">
        <title>Taro Niue Genome Assembly and Annotation.</title>
        <authorList>
            <person name="Atibalentja N."/>
            <person name="Keating K."/>
            <person name="Fields C.J."/>
        </authorList>
    </citation>
    <scope>NUCLEOTIDE SEQUENCE</scope>
    <source>
        <strain evidence="4">Niue_2</strain>
        <tissue evidence="4">Leaf</tissue>
    </source>
</reference>
<accession>A0A843XKY9</accession>
<dbReference type="InterPro" id="IPR002885">
    <property type="entry name" value="PPR_rpt"/>
</dbReference>
<evidence type="ECO:0008006" key="6">
    <source>
        <dbReference type="Google" id="ProtNLM"/>
    </source>
</evidence>
<proteinExistence type="inferred from homology"/>
<dbReference type="Pfam" id="PF01535">
    <property type="entry name" value="PPR"/>
    <property type="match status" value="2"/>
</dbReference>
<sequence>MASSGGGALLRGAAAARRLRMSATAAAGGEAPVSSLYRRLSALGNAPDGSVAKTMNQWLREGRRVRSIDVVRFATKLQGYGRFNHALELMEWMEGKGMILYYSDHALRLALVSKVEGIAAAEKYFYRLSSSAKTLQTYEALLSSYCTEKMEGKAIALYETMKQLNYTSSFIYNNLMTLHMKLGQPEKVPPLRQQMMSEKVAPDVVTYNILLNSYASLGDIVAVEELVKTMKEQNAGMLKWSFYGSLASFYISSDLVEKAESALKMFEKTMDVYKQECYHHLISLYARTGNLVEVKRVWDHLKAIFPRVTNKSYFTMITALDRLGEIDALKHCFEEWESWYSAYDLRLATFVVKAYLRRDMINDADSLLQDAVLKSSVPDLYIFQVFIDYFLEKQRTDLALRYMGDAVFKIKNQVWKPSKGEVELFLSYIKDQNLDGSDVLVDSLKNLDFLGSDSNDVVLSTPTAAERRPSLYQLFKEV</sequence>
<organism evidence="4 5">
    <name type="scientific">Colocasia esculenta</name>
    <name type="common">Wild taro</name>
    <name type="synonym">Arum esculentum</name>
    <dbReference type="NCBI Taxonomy" id="4460"/>
    <lineage>
        <taxon>Eukaryota</taxon>
        <taxon>Viridiplantae</taxon>
        <taxon>Streptophyta</taxon>
        <taxon>Embryophyta</taxon>
        <taxon>Tracheophyta</taxon>
        <taxon>Spermatophyta</taxon>
        <taxon>Magnoliopsida</taxon>
        <taxon>Liliopsida</taxon>
        <taxon>Araceae</taxon>
        <taxon>Aroideae</taxon>
        <taxon>Colocasieae</taxon>
        <taxon>Colocasia</taxon>
    </lineage>
</organism>
<dbReference type="PANTHER" id="PTHR45717">
    <property type="entry name" value="OS12G0527900 PROTEIN"/>
    <property type="match status" value="1"/>
</dbReference>
<name>A0A843XKY9_COLES</name>
<dbReference type="PROSITE" id="PS51375">
    <property type="entry name" value="PPR"/>
    <property type="match status" value="2"/>
</dbReference>
<feature type="repeat" description="PPR" evidence="3">
    <location>
        <begin position="203"/>
        <end position="237"/>
    </location>
</feature>
<comment type="similarity">
    <text evidence="1">Belongs to the PPR family. P subfamily.</text>
</comment>
<gene>
    <name evidence="4" type="ORF">Taro_053426</name>
</gene>
<keyword evidence="5" id="KW-1185">Reference proteome</keyword>
<evidence type="ECO:0000256" key="1">
    <source>
        <dbReference type="ARBA" id="ARBA00007626"/>
    </source>
</evidence>
<evidence type="ECO:0000313" key="5">
    <source>
        <dbReference type="Proteomes" id="UP000652761"/>
    </source>
</evidence>
<feature type="repeat" description="PPR" evidence="3">
    <location>
        <begin position="134"/>
        <end position="168"/>
    </location>
</feature>
<dbReference type="Proteomes" id="UP000652761">
    <property type="component" value="Unassembled WGS sequence"/>
</dbReference>
<evidence type="ECO:0000256" key="3">
    <source>
        <dbReference type="PROSITE-ProRule" id="PRU00708"/>
    </source>
</evidence>
<dbReference type="OrthoDB" id="1717827at2759"/>
<evidence type="ECO:0000256" key="2">
    <source>
        <dbReference type="ARBA" id="ARBA00022737"/>
    </source>
</evidence>
<dbReference type="EMBL" id="NMUH01009791">
    <property type="protein sequence ID" value="MQM20408.1"/>
    <property type="molecule type" value="Genomic_DNA"/>
</dbReference>
<dbReference type="Gene3D" id="1.25.40.10">
    <property type="entry name" value="Tetratricopeptide repeat domain"/>
    <property type="match status" value="2"/>
</dbReference>
<keyword evidence="2" id="KW-0677">Repeat</keyword>
<dbReference type="Pfam" id="PF13041">
    <property type="entry name" value="PPR_2"/>
    <property type="match status" value="1"/>
</dbReference>
<dbReference type="GO" id="GO:0003729">
    <property type="term" value="F:mRNA binding"/>
    <property type="evidence" value="ECO:0007669"/>
    <property type="project" value="UniProtKB-ARBA"/>
</dbReference>
<dbReference type="PANTHER" id="PTHR45717:SF8">
    <property type="entry name" value="OS01G0301000 PROTEIN"/>
    <property type="match status" value="1"/>
</dbReference>
<dbReference type="NCBIfam" id="TIGR00756">
    <property type="entry name" value="PPR"/>
    <property type="match status" value="1"/>
</dbReference>
<protein>
    <recommendedName>
        <fullName evidence="6">Pentatricopeptide repeat-containing protein</fullName>
    </recommendedName>
</protein>